<proteinExistence type="predicted"/>
<reference evidence="1" key="2">
    <citation type="submission" date="2025-09" db="UniProtKB">
        <authorList>
            <consortium name="Ensembl"/>
        </authorList>
    </citation>
    <scope>IDENTIFICATION</scope>
</reference>
<evidence type="ECO:0000313" key="2">
    <source>
        <dbReference type="Proteomes" id="UP000261480"/>
    </source>
</evidence>
<protein>
    <submittedName>
        <fullName evidence="1">Uncharacterized protein</fullName>
    </submittedName>
</protein>
<organism evidence="1 2">
    <name type="scientific">Poecilia mexicana</name>
    <dbReference type="NCBI Taxonomy" id="48701"/>
    <lineage>
        <taxon>Eukaryota</taxon>
        <taxon>Metazoa</taxon>
        <taxon>Chordata</taxon>
        <taxon>Craniata</taxon>
        <taxon>Vertebrata</taxon>
        <taxon>Euteleostomi</taxon>
        <taxon>Actinopterygii</taxon>
        <taxon>Neopterygii</taxon>
        <taxon>Teleostei</taxon>
        <taxon>Neoteleostei</taxon>
        <taxon>Acanthomorphata</taxon>
        <taxon>Ovalentaria</taxon>
        <taxon>Atherinomorphae</taxon>
        <taxon>Cyprinodontiformes</taxon>
        <taxon>Poeciliidae</taxon>
        <taxon>Poeciliinae</taxon>
        <taxon>Poecilia</taxon>
    </lineage>
</organism>
<dbReference type="Ensembl" id="ENSPMET00000030858.1">
    <property type="protein sequence ID" value="ENSPMEP00000027534.1"/>
    <property type="gene ID" value="ENSPMEG00000011997.1"/>
</dbReference>
<keyword evidence="2" id="KW-1185">Reference proteome</keyword>
<name>A0A3B3YJI1_9TELE</name>
<evidence type="ECO:0000313" key="1">
    <source>
        <dbReference type="Ensembl" id="ENSPMEP00000027534.1"/>
    </source>
</evidence>
<dbReference type="AlphaFoldDB" id="A0A3B3YJI1"/>
<sequence length="64" mass="7009">VKGEQAAQLLQAGHLRPHTAKVLVNADLWCSIEPFPPGRRAWSSCCLRSTAGRCCKHPGLSERL</sequence>
<accession>A0A3B3YJI1</accession>
<dbReference type="Proteomes" id="UP000261480">
    <property type="component" value="Unplaced"/>
</dbReference>
<reference evidence="1" key="1">
    <citation type="submission" date="2025-08" db="UniProtKB">
        <authorList>
            <consortium name="Ensembl"/>
        </authorList>
    </citation>
    <scope>IDENTIFICATION</scope>
</reference>